<dbReference type="InterPro" id="IPR019826">
    <property type="entry name" value="Carboxylesterase_B_AS"/>
</dbReference>
<comment type="similarity">
    <text evidence="1 3">Belongs to the type-B carboxylesterase/lipase family.</text>
</comment>
<accession>A0A7X0VTD9</accession>
<dbReference type="Gene3D" id="3.40.50.1820">
    <property type="entry name" value="alpha/beta hydrolase"/>
    <property type="match status" value="1"/>
</dbReference>
<dbReference type="InterPro" id="IPR029058">
    <property type="entry name" value="AB_hydrolase_fold"/>
</dbReference>
<evidence type="ECO:0000313" key="6">
    <source>
        <dbReference type="Proteomes" id="UP000564644"/>
    </source>
</evidence>
<keyword evidence="6" id="KW-1185">Reference proteome</keyword>
<proteinExistence type="inferred from homology"/>
<dbReference type="AlphaFoldDB" id="A0A7X0VTD9"/>
<dbReference type="SUPFAM" id="SSF53474">
    <property type="entry name" value="alpha/beta-Hydrolases"/>
    <property type="match status" value="1"/>
</dbReference>
<keyword evidence="2 3" id="KW-0378">Hydrolase</keyword>
<protein>
    <recommendedName>
        <fullName evidence="3">Carboxylic ester hydrolase</fullName>
        <ecNumber evidence="3">3.1.1.-</ecNumber>
    </recommendedName>
</protein>
<reference evidence="5 6" key="1">
    <citation type="submission" date="2020-08" db="EMBL/GenBank/DDBJ databases">
        <title>Cohnella phylogeny.</title>
        <authorList>
            <person name="Dunlap C."/>
        </authorList>
    </citation>
    <scope>NUCLEOTIDE SEQUENCE [LARGE SCALE GENOMIC DNA]</scope>
    <source>
        <strain evidence="5 6">CBP 2801</strain>
    </source>
</reference>
<dbReference type="InterPro" id="IPR002018">
    <property type="entry name" value="CarbesteraseB"/>
</dbReference>
<organism evidence="5 6">
    <name type="scientific">Cohnella zeiphila</name>
    <dbReference type="NCBI Taxonomy" id="2761120"/>
    <lineage>
        <taxon>Bacteria</taxon>
        <taxon>Bacillati</taxon>
        <taxon>Bacillota</taxon>
        <taxon>Bacilli</taxon>
        <taxon>Bacillales</taxon>
        <taxon>Paenibacillaceae</taxon>
        <taxon>Cohnella</taxon>
    </lineage>
</organism>
<gene>
    <name evidence="5" type="ORF">H7C18_02885</name>
</gene>
<evidence type="ECO:0000313" key="5">
    <source>
        <dbReference type="EMBL" id="MBB6729831.1"/>
    </source>
</evidence>
<evidence type="ECO:0000256" key="3">
    <source>
        <dbReference type="RuleBase" id="RU361235"/>
    </source>
</evidence>
<dbReference type="Pfam" id="PF00135">
    <property type="entry name" value="COesterase"/>
    <property type="match status" value="1"/>
</dbReference>
<dbReference type="Proteomes" id="UP000564644">
    <property type="component" value="Unassembled WGS sequence"/>
</dbReference>
<dbReference type="PROSITE" id="PS00122">
    <property type="entry name" value="CARBOXYLESTERASE_B_1"/>
    <property type="match status" value="1"/>
</dbReference>
<evidence type="ECO:0000256" key="2">
    <source>
        <dbReference type="ARBA" id="ARBA00022801"/>
    </source>
</evidence>
<feature type="domain" description="Carboxylesterase type B" evidence="4">
    <location>
        <begin position="11"/>
        <end position="337"/>
    </location>
</feature>
<dbReference type="GO" id="GO:0016787">
    <property type="term" value="F:hydrolase activity"/>
    <property type="evidence" value="ECO:0007669"/>
    <property type="project" value="UniProtKB-KW"/>
</dbReference>
<name>A0A7X0VTD9_9BACL</name>
<sequence>METNRESFKPDPLVSTRYGMLEGVRDSESGTLRWLGVPYAKPPANELRWKAPLEPEAWEGVRSAKQYGNSAVQLMGEDAAGAEDCLYLNVRRPDDESAGLPVFVFAHGGGNLGGAGRDFRGERLAKATRSIVISINYRLGAMGFFRHPLLRTGDPLDDSGNYGLLDIVQSLRWVRGNIERFGGDPDRVTLGGQSAGARNVLAALISPCARGLFRQAVVMSGGMTTADPRQGDAKGEEVAAKALAASGFAATEDEAKRKLMSLPAEEAAALLRSLGADRYARALGQAAIQMAPFPHLFEDGAVIPEGGFGAADRGQAPRPPVPVVLGSLETEFSVFAMGDPEFAPFAADGSLTEDPEKSKLYEAAVRYGSELYAGFNAERVAEWLTERQDPPPPVYTYRFCWGNREGVIDDRLRFLLGASHGADVMFYTGDFAAALQNHPDGYVTADNEPGREALTAILHGYVRNFLHAGNPNGDGLPLWSEWSPAEDRPRILRLDADAERAIVRMSGEYLRDDGTLASMEADPDLTPERRAWIQSRIFDGRFFRTGGRRKNE</sequence>
<comment type="caution">
    <text evidence="5">The sequence shown here is derived from an EMBL/GenBank/DDBJ whole genome shotgun (WGS) entry which is preliminary data.</text>
</comment>
<evidence type="ECO:0000259" key="4">
    <source>
        <dbReference type="Pfam" id="PF00135"/>
    </source>
</evidence>
<evidence type="ECO:0000256" key="1">
    <source>
        <dbReference type="ARBA" id="ARBA00005964"/>
    </source>
</evidence>
<dbReference type="PANTHER" id="PTHR11559">
    <property type="entry name" value="CARBOXYLESTERASE"/>
    <property type="match status" value="1"/>
</dbReference>
<dbReference type="RefSeq" id="WP_185127504.1">
    <property type="nucleotide sequence ID" value="NZ_JACJVO010000003.1"/>
</dbReference>
<dbReference type="EC" id="3.1.1.-" evidence="3"/>
<dbReference type="InterPro" id="IPR050309">
    <property type="entry name" value="Type-B_Carboxylest/Lipase"/>
</dbReference>
<dbReference type="EMBL" id="JACJVO010000003">
    <property type="protein sequence ID" value="MBB6729831.1"/>
    <property type="molecule type" value="Genomic_DNA"/>
</dbReference>